<dbReference type="PANTHER" id="PTHR20855">
    <property type="entry name" value="ADIPOR/PROGESTIN RECEPTOR-RELATED"/>
    <property type="match status" value="1"/>
</dbReference>
<feature type="transmembrane region" description="Helical" evidence="5">
    <location>
        <begin position="106"/>
        <end position="126"/>
    </location>
</feature>
<dbReference type="EMBL" id="JAHZUY010000028">
    <property type="protein sequence ID" value="MBW8270066.1"/>
    <property type="molecule type" value="Genomic_DNA"/>
</dbReference>
<accession>A0ABS7F5I1</accession>
<comment type="caution">
    <text evidence="6">The sequence shown here is derived from an EMBL/GenBank/DDBJ whole genome shotgun (WGS) entry which is preliminary data.</text>
</comment>
<dbReference type="PROSITE" id="PS51257">
    <property type="entry name" value="PROKAR_LIPOPROTEIN"/>
    <property type="match status" value="1"/>
</dbReference>
<feature type="transmembrane region" description="Helical" evidence="5">
    <location>
        <begin position="188"/>
        <end position="210"/>
    </location>
</feature>
<dbReference type="InterPro" id="IPR004254">
    <property type="entry name" value="AdipoR/HlyIII-related"/>
</dbReference>
<feature type="transmembrane region" description="Helical" evidence="5">
    <location>
        <begin position="47"/>
        <end position="67"/>
    </location>
</feature>
<feature type="transmembrane region" description="Helical" evidence="5">
    <location>
        <begin position="79"/>
        <end position="100"/>
    </location>
</feature>
<dbReference type="PANTHER" id="PTHR20855:SF3">
    <property type="entry name" value="LD03007P"/>
    <property type="match status" value="1"/>
</dbReference>
<evidence type="ECO:0000313" key="7">
    <source>
        <dbReference type="Proteomes" id="UP001519924"/>
    </source>
</evidence>
<dbReference type="RefSeq" id="WP_220117810.1">
    <property type="nucleotide sequence ID" value="NZ_JAHZUY010000028.1"/>
</dbReference>
<dbReference type="Proteomes" id="UP001519924">
    <property type="component" value="Unassembled WGS sequence"/>
</dbReference>
<feature type="transmembrane region" description="Helical" evidence="5">
    <location>
        <begin position="12"/>
        <end position="35"/>
    </location>
</feature>
<organism evidence="6 7">
    <name type="scientific">Caldovatus aquaticus</name>
    <dbReference type="NCBI Taxonomy" id="2865671"/>
    <lineage>
        <taxon>Bacteria</taxon>
        <taxon>Pseudomonadati</taxon>
        <taxon>Pseudomonadota</taxon>
        <taxon>Alphaproteobacteria</taxon>
        <taxon>Acetobacterales</taxon>
        <taxon>Roseomonadaceae</taxon>
        <taxon>Caldovatus</taxon>
    </lineage>
</organism>
<keyword evidence="2 5" id="KW-0812">Transmembrane</keyword>
<sequence>MWERSRYSRGERAADALVHALGIAGALAACGLLAAARPVGLRAAVALGFYAAGLLAMLGCSALYNLAADGARKARLRRLDHAAIFAMIAGTYTPVALLAIGGAWGWGLLGAVWAGAAGGVAVKLLAPARFERASIAAYLVLGWAGVVALGPLLSALPPPDLALLVAGGLLYSLGVLVHLATRLPYHNALWHALVLAAAACHYAVILRLAATGAPD</sequence>
<gene>
    <name evidence="6" type="ORF">K1J50_11270</name>
</gene>
<reference evidence="6 7" key="1">
    <citation type="submission" date="2021-08" db="EMBL/GenBank/DDBJ databases">
        <title>Caldovatus sediminis gen. nov., sp. nov., a moderately thermophilic bacterium isolated from a hot spring.</title>
        <authorList>
            <person name="Hu C.-J."/>
            <person name="Li W.-J."/>
            <person name="Xian W.-D."/>
        </authorList>
    </citation>
    <scope>NUCLEOTIDE SEQUENCE [LARGE SCALE GENOMIC DNA]</scope>
    <source>
        <strain evidence="6 7">SYSU G05006</strain>
    </source>
</reference>
<evidence type="ECO:0000313" key="6">
    <source>
        <dbReference type="EMBL" id="MBW8270066.1"/>
    </source>
</evidence>
<evidence type="ECO:0000256" key="5">
    <source>
        <dbReference type="SAM" id="Phobius"/>
    </source>
</evidence>
<keyword evidence="3 5" id="KW-1133">Transmembrane helix</keyword>
<proteinExistence type="predicted"/>
<feature type="transmembrane region" description="Helical" evidence="5">
    <location>
        <begin position="161"/>
        <end position="181"/>
    </location>
</feature>
<evidence type="ECO:0000256" key="3">
    <source>
        <dbReference type="ARBA" id="ARBA00022989"/>
    </source>
</evidence>
<keyword evidence="7" id="KW-1185">Reference proteome</keyword>
<evidence type="ECO:0000256" key="4">
    <source>
        <dbReference type="ARBA" id="ARBA00023136"/>
    </source>
</evidence>
<keyword evidence="4 5" id="KW-0472">Membrane</keyword>
<evidence type="ECO:0000256" key="1">
    <source>
        <dbReference type="ARBA" id="ARBA00004141"/>
    </source>
</evidence>
<protein>
    <submittedName>
        <fullName evidence="6">Hemolysin III family protein</fullName>
    </submittedName>
</protein>
<name>A0ABS7F5I1_9PROT</name>
<comment type="subcellular location">
    <subcellularLocation>
        <location evidence="1">Membrane</location>
        <topology evidence="1">Multi-pass membrane protein</topology>
    </subcellularLocation>
</comment>
<dbReference type="Pfam" id="PF03006">
    <property type="entry name" value="HlyIII"/>
    <property type="match status" value="1"/>
</dbReference>
<evidence type="ECO:0000256" key="2">
    <source>
        <dbReference type="ARBA" id="ARBA00022692"/>
    </source>
</evidence>
<feature type="transmembrane region" description="Helical" evidence="5">
    <location>
        <begin position="135"/>
        <end position="155"/>
    </location>
</feature>